<dbReference type="GO" id="GO:0032993">
    <property type="term" value="C:protein-DNA complex"/>
    <property type="evidence" value="ECO:0007669"/>
    <property type="project" value="TreeGrafter"/>
</dbReference>
<dbReference type="Proteomes" id="UP000218418">
    <property type="component" value="Chromosome"/>
</dbReference>
<dbReference type="GO" id="GO:0000156">
    <property type="term" value="F:phosphorelay response regulator activity"/>
    <property type="evidence" value="ECO:0007669"/>
    <property type="project" value="TreeGrafter"/>
</dbReference>
<dbReference type="GO" id="GO:0005829">
    <property type="term" value="C:cytosol"/>
    <property type="evidence" value="ECO:0007669"/>
    <property type="project" value="TreeGrafter"/>
</dbReference>
<dbReference type="AlphaFoldDB" id="A0A1Z4LW93"/>
<evidence type="ECO:0000259" key="5">
    <source>
        <dbReference type="PROSITE" id="PS50043"/>
    </source>
</evidence>
<gene>
    <name evidence="7" type="ORF">NIES267_50250</name>
</gene>
<accession>A0A1Z4LW93</accession>
<organism evidence="7 8">
    <name type="scientific">Calothrix parasitica NIES-267</name>
    <dbReference type="NCBI Taxonomy" id="1973488"/>
    <lineage>
        <taxon>Bacteria</taxon>
        <taxon>Bacillati</taxon>
        <taxon>Cyanobacteriota</taxon>
        <taxon>Cyanophyceae</taxon>
        <taxon>Nostocales</taxon>
        <taxon>Calotrichaceae</taxon>
        <taxon>Calothrix</taxon>
    </lineage>
</organism>
<evidence type="ECO:0000256" key="2">
    <source>
        <dbReference type="ARBA" id="ARBA00023125"/>
    </source>
</evidence>
<dbReference type="PROSITE" id="PS50110">
    <property type="entry name" value="RESPONSE_REGULATORY"/>
    <property type="match status" value="1"/>
</dbReference>
<dbReference type="PROSITE" id="PS00622">
    <property type="entry name" value="HTH_LUXR_1"/>
    <property type="match status" value="1"/>
</dbReference>
<keyword evidence="3" id="KW-0804">Transcription</keyword>
<dbReference type="SUPFAM" id="SSF46894">
    <property type="entry name" value="C-terminal effector domain of the bipartite response regulators"/>
    <property type="match status" value="1"/>
</dbReference>
<dbReference type="EMBL" id="AP018227">
    <property type="protein sequence ID" value="BAY85525.1"/>
    <property type="molecule type" value="Genomic_DNA"/>
</dbReference>
<dbReference type="SUPFAM" id="SSF52172">
    <property type="entry name" value="CheY-like"/>
    <property type="match status" value="1"/>
</dbReference>
<feature type="domain" description="HTH luxR-type" evidence="5">
    <location>
        <begin position="176"/>
        <end position="241"/>
    </location>
</feature>
<evidence type="ECO:0000313" key="8">
    <source>
        <dbReference type="Proteomes" id="UP000218418"/>
    </source>
</evidence>
<dbReference type="InterPro" id="IPR016032">
    <property type="entry name" value="Sig_transdc_resp-reg_C-effctor"/>
</dbReference>
<keyword evidence="8" id="KW-1185">Reference proteome</keyword>
<dbReference type="CDD" id="cd06170">
    <property type="entry name" value="LuxR_C_like"/>
    <property type="match status" value="1"/>
</dbReference>
<sequence>MYIDSTHLSQELKSNKIRGVRSMPFKILIVDDHIGTCLSISDYLELSGYQVITANDGEEGLIMVNNYHPDLIVTDIIMPRMNGYELVRNVRKQAHFRLLPVILLTARTQTQERILGYQSGCDLYLPKPFELEELAAAIRNLLERSQIIQSEYQLSLQENLKKKDSHSGKNFSNHEQAQLHESLTTREQEVLEILTHGFSNAEIGYHLHLSPRTVEKYVSSLLRKTDTSNRAELVRFAMEHNLVE</sequence>
<keyword evidence="2" id="KW-0238">DNA-binding</keyword>
<reference evidence="7 8" key="1">
    <citation type="submission" date="2017-06" db="EMBL/GenBank/DDBJ databases">
        <title>Genome sequencing of cyanobaciteial culture collection at National Institute for Environmental Studies (NIES).</title>
        <authorList>
            <person name="Hirose Y."/>
            <person name="Shimura Y."/>
            <person name="Fujisawa T."/>
            <person name="Nakamura Y."/>
            <person name="Kawachi M."/>
        </authorList>
    </citation>
    <scope>NUCLEOTIDE SEQUENCE [LARGE SCALE GENOMIC DNA]</scope>
    <source>
        <strain evidence="7 8">NIES-267</strain>
    </source>
</reference>
<dbReference type="SMART" id="SM00448">
    <property type="entry name" value="REC"/>
    <property type="match status" value="1"/>
</dbReference>
<evidence type="ECO:0000259" key="6">
    <source>
        <dbReference type="PROSITE" id="PS50110"/>
    </source>
</evidence>
<dbReference type="Gene3D" id="3.40.50.2300">
    <property type="match status" value="1"/>
</dbReference>
<dbReference type="Pfam" id="PF00196">
    <property type="entry name" value="GerE"/>
    <property type="match status" value="1"/>
</dbReference>
<dbReference type="GO" id="GO:0000976">
    <property type="term" value="F:transcription cis-regulatory region binding"/>
    <property type="evidence" value="ECO:0007669"/>
    <property type="project" value="TreeGrafter"/>
</dbReference>
<keyword evidence="4" id="KW-0597">Phosphoprotein</keyword>
<keyword evidence="1" id="KW-0805">Transcription regulation</keyword>
<dbReference type="InterPro" id="IPR001789">
    <property type="entry name" value="Sig_transdc_resp-reg_receiver"/>
</dbReference>
<evidence type="ECO:0000313" key="7">
    <source>
        <dbReference type="EMBL" id="BAY85525.1"/>
    </source>
</evidence>
<dbReference type="SMART" id="SM00421">
    <property type="entry name" value="HTH_LUXR"/>
    <property type="match status" value="1"/>
</dbReference>
<dbReference type="PROSITE" id="PS50043">
    <property type="entry name" value="HTH_LUXR_2"/>
    <property type="match status" value="1"/>
</dbReference>
<dbReference type="InterPro" id="IPR000792">
    <property type="entry name" value="Tscrpt_reg_LuxR_C"/>
</dbReference>
<dbReference type="InterPro" id="IPR039420">
    <property type="entry name" value="WalR-like"/>
</dbReference>
<name>A0A1Z4LW93_9CYAN</name>
<dbReference type="PANTHER" id="PTHR48111">
    <property type="entry name" value="REGULATOR OF RPOS"/>
    <property type="match status" value="1"/>
</dbReference>
<dbReference type="InterPro" id="IPR011006">
    <property type="entry name" value="CheY-like_superfamily"/>
</dbReference>
<dbReference type="Pfam" id="PF00072">
    <property type="entry name" value="Response_reg"/>
    <property type="match status" value="1"/>
</dbReference>
<dbReference type="InterPro" id="IPR036388">
    <property type="entry name" value="WH-like_DNA-bd_sf"/>
</dbReference>
<evidence type="ECO:0000256" key="3">
    <source>
        <dbReference type="ARBA" id="ARBA00023163"/>
    </source>
</evidence>
<proteinExistence type="predicted"/>
<dbReference type="GO" id="GO:0006355">
    <property type="term" value="P:regulation of DNA-templated transcription"/>
    <property type="evidence" value="ECO:0007669"/>
    <property type="project" value="InterPro"/>
</dbReference>
<dbReference type="Gene3D" id="1.10.10.10">
    <property type="entry name" value="Winged helix-like DNA-binding domain superfamily/Winged helix DNA-binding domain"/>
    <property type="match status" value="1"/>
</dbReference>
<evidence type="ECO:0000256" key="1">
    <source>
        <dbReference type="ARBA" id="ARBA00023015"/>
    </source>
</evidence>
<dbReference type="PANTHER" id="PTHR48111:SF67">
    <property type="entry name" value="TRANSCRIPTIONAL REGULATORY PROTEIN TCTD"/>
    <property type="match status" value="1"/>
</dbReference>
<feature type="modified residue" description="4-aspartylphosphate" evidence="4">
    <location>
        <position position="75"/>
    </location>
</feature>
<feature type="domain" description="Response regulatory" evidence="6">
    <location>
        <begin position="26"/>
        <end position="142"/>
    </location>
</feature>
<evidence type="ECO:0000256" key="4">
    <source>
        <dbReference type="PROSITE-ProRule" id="PRU00169"/>
    </source>
</evidence>
<dbReference type="PRINTS" id="PR00038">
    <property type="entry name" value="HTHLUXR"/>
</dbReference>
<protein>
    <submittedName>
        <fullName evidence="7">Two-component response regulator</fullName>
    </submittedName>
</protein>